<organism evidence="10 11">
    <name type="scientific">Vibrio stylophorae</name>
    <dbReference type="NCBI Taxonomy" id="659351"/>
    <lineage>
        <taxon>Bacteria</taxon>
        <taxon>Pseudomonadati</taxon>
        <taxon>Pseudomonadota</taxon>
        <taxon>Gammaproteobacteria</taxon>
        <taxon>Vibrionales</taxon>
        <taxon>Vibrionaceae</taxon>
        <taxon>Vibrio</taxon>
    </lineage>
</organism>
<keyword evidence="8" id="KW-0698">rRNA processing</keyword>
<dbReference type="InterPro" id="IPR029063">
    <property type="entry name" value="SAM-dependent_MTases_sf"/>
</dbReference>
<evidence type="ECO:0000256" key="8">
    <source>
        <dbReference type="PIRNR" id="PIRNR004553"/>
    </source>
</evidence>
<comment type="caution">
    <text evidence="10">The sequence shown here is derived from an EMBL/GenBank/DDBJ whole genome shotgun (WGS) entry which is preliminary data.</text>
</comment>
<comment type="catalytic activity">
    <reaction evidence="7 8">
        <text>guanosine(966) in 16S rRNA + S-adenosyl-L-methionine = N(2)-methylguanosine(966) in 16S rRNA + S-adenosyl-L-homocysteine + H(+)</text>
        <dbReference type="Rhea" id="RHEA:23548"/>
        <dbReference type="Rhea" id="RHEA-COMP:10211"/>
        <dbReference type="Rhea" id="RHEA-COMP:10212"/>
        <dbReference type="ChEBI" id="CHEBI:15378"/>
        <dbReference type="ChEBI" id="CHEBI:57856"/>
        <dbReference type="ChEBI" id="CHEBI:59789"/>
        <dbReference type="ChEBI" id="CHEBI:74269"/>
        <dbReference type="ChEBI" id="CHEBI:74481"/>
        <dbReference type="EC" id="2.1.1.171"/>
    </reaction>
</comment>
<evidence type="ECO:0000256" key="7">
    <source>
        <dbReference type="ARBA" id="ARBA00048326"/>
    </source>
</evidence>
<evidence type="ECO:0000256" key="4">
    <source>
        <dbReference type="ARBA" id="ARBA00013682"/>
    </source>
</evidence>
<feature type="region of interest" description="Disordered" evidence="9">
    <location>
        <begin position="1"/>
        <end position="21"/>
    </location>
</feature>
<dbReference type="Pfam" id="PF03602">
    <property type="entry name" value="Cons_hypoth95"/>
    <property type="match status" value="1"/>
</dbReference>
<protein>
    <recommendedName>
        <fullName evidence="4 8">Ribosomal RNA small subunit methyltransferase D</fullName>
        <ecNumber evidence="3 8">2.1.1.171</ecNumber>
    </recommendedName>
</protein>
<sequence>MAPRPRHISRSAPRAASQKPTGQIRIIAGQWRGRKLPVHDAQGLRPTTDRVKETLFNWLMQKVRGARCLDLFAGSGGLGFEALSRYASEVDFVEKESLAANQLKQNLASLKCEQGRVHHTDALQFLQQPAKPYDLVFLDPPFHQNLLADALALLQQSGWLHEGSWIYIETERDLALTLPAHWHCHRDKTAGQVHYRLYQCEQKNDDVL</sequence>
<dbReference type="Gene3D" id="3.40.50.150">
    <property type="entry name" value="Vaccinia Virus protein VP39"/>
    <property type="match status" value="1"/>
</dbReference>
<dbReference type="PROSITE" id="PS00092">
    <property type="entry name" value="N6_MTASE"/>
    <property type="match status" value="1"/>
</dbReference>
<evidence type="ECO:0000256" key="6">
    <source>
        <dbReference type="ARBA" id="ARBA00022679"/>
    </source>
</evidence>
<dbReference type="PANTHER" id="PTHR43542">
    <property type="entry name" value="METHYLTRANSFERASE"/>
    <property type="match status" value="1"/>
</dbReference>
<reference evidence="10" key="1">
    <citation type="submission" date="2021-11" db="EMBL/GenBank/DDBJ databases">
        <authorList>
            <person name="Rodrigo-Torres L."/>
            <person name="Arahal R. D."/>
            <person name="Lucena T."/>
        </authorList>
    </citation>
    <scope>NUCLEOTIDE SEQUENCE</scope>
    <source>
        <strain evidence="10">CECT 7929</strain>
    </source>
</reference>
<accession>A0ABN8DXV7</accession>
<name>A0ABN8DXV7_9VIBR</name>
<dbReference type="NCBIfam" id="TIGR00095">
    <property type="entry name" value="16S rRNA (guanine(966)-N(2))-methyltransferase RsmD"/>
    <property type="match status" value="1"/>
</dbReference>
<keyword evidence="5 8" id="KW-0489">Methyltransferase</keyword>
<keyword evidence="8" id="KW-0949">S-adenosyl-L-methionine</keyword>
<dbReference type="RefSeq" id="WP_237467776.1">
    <property type="nucleotide sequence ID" value="NZ_CAKLDI010000001.1"/>
</dbReference>
<dbReference type="GO" id="GO:0052913">
    <property type="term" value="F:16S rRNA (guanine(966)-N(2))-methyltransferase activity"/>
    <property type="evidence" value="ECO:0007669"/>
    <property type="project" value="UniProtKB-EC"/>
</dbReference>
<proteinExistence type="inferred from homology"/>
<evidence type="ECO:0000256" key="2">
    <source>
        <dbReference type="ARBA" id="ARBA00005269"/>
    </source>
</evidence>
<evidence type="ECO:0000313" key="10">
    <source>
        <dbReference type="EMBL" id="CAH0534750.1"/>
    </source>
</evidence>
<gene>
    <name evidence="10" type="primary">rsmD</name>
    <name evidence="10" type="ORF">VST7929_02706</name>
</gene>
<evidence type="ECO:0000256" key="9">
    <source>
        <dbReference type="SAM" id="MobiDB-lite"/>
    </source>
</evidence>
<evidence type="ECO:0000256" key="5">
    <source>
        <dbReference type="ARBA" id="ARBA00022603"/>
    </source>
</evidence>
<comment type="function">
    <text evidence="1 8">Specifically methylates the guanine in position 966 of 16S rRNA in the assembled 30S particle.</text>
</comment>
<dbReference type="EMBL" id="CAKLDI010000001">
    <property type="protein sequence ID" value="CAH0534750.1"/>
    <property type="molecule type" value="Genomic_DNA"/>
</dbReference>
<dbReference type="SUPFAM" id="SSF53335">
    <property type="entry name" value="S-adenosyl-L-methionine-dependent methyltransferases"/>
    <property type="match status" value="1"/>
</dbReference>
<dbReference type="InterPro" id="IPR002052">
    <property type="entry name" value="DNA_methylase_N6_adenine_CS"/>
</dbReference>
<keyword evidence="11" id="KW-1185">Reference proteome</keyword>
<keyword evidence="6 8" id="KW-0808">Transferase</keyword>
<dbReference type="Proteomes" id="UP000838672">
    <property type="component" value="Unassembled WGS sequence"/>
</dbReference>
<dbReference type="EC" id="2.1.1.171" evidence="3 8"/>
<evidence type="ECO:0000256" key="1">
    <source>
        <dbReference type="ARBA" id="ARBA00002649"/>
    </source>
</evidence>
<dbReference type="CDD" id="cd02440">
    <property type="entry name" value="AdoMet_MTases"/>
    <property type="match status" value="1"/>
</dbReference>
<evidence type="ECO:0000313" key="11">
    <source>
        <dbReference type="Proteomes" id="UP000838672"/>
    </source>
</evidence>
<evidence type="ECO:0000256" key="3">
    <source>
        <dbReference type="ARBA" id="ARBA00012141"/>
    </source>
</evidence>
<dbReference type="PANTHER" id="PTHR43542:SF1">
    <property type="entry name" value="METHYLTRANSFERASE"/>
    <property type="match status" value="1"/>
</dbReference>
<comment type="similarity">
    <text evidence="2 8">Belongs to the methyltransferase superfamily. RsmD family.</text>
</comment>
<dbReference type="InterPro" id="IPR004398">
    <property type="entry name" value="RNA_MeTrfase_RsmD"/>
</dbReference>
<dbReference type="PIRSF" id="PIRSF004553">
    <property type="entry name" value="CHP00095"/>
    <property type="match status" value="1"/>
</dbReference>